<gene>
    <name evidence="4" type="ORF">KIP89_15375</name>
</gene>
<evidence type="ECO:0000313" key="4">
    <source>
        <dbReference type="EMBL" id="MBS9478494.1"/>
    </source>
</evidence>
<name>A0ABS5R9Z2_9HYPH</name>
<dbReference type="GO" id="GO:0016491">
    <property type="term" value="F:oxidoreductase activity"/>
    <property type="evidence" value="ECO:0007669"/>
    <property type="project" value="UniProtKB-KW"/>
</dbReference>
<comment type="pathway">
    <text evidence="1">Cofactor biosynthesis; adenosylcobalamin biosynthesis.</text>
</comment>
<keyword evidence="5" id="KW-1185">Reference proteome</keyword>
<dbReference type="Pfam" id="PF02571">
    <property type="entry name" value="CbiJ"/>
    <property type="match status" value="1"/>
</dbReference>
<dbReference type="EC" id="1.3.1.106" evidence="4"/>
<accession>A0ABS5R9Z2</accession>
<dbReference type="PANTHER" id="PTHR36925">
    <property type="entry name" value="COBALT-PRECORRIN-6A REDUCTASE"/>
    <property type="match status" value="1"/>
</dbReference>
<evidence type="ECO:0000256" key="1">
    <source>
        <dbReference type="ARBA" id="ARBA00004953"/>
    </source>
</evidence>
<evidence type="ECO:0000256" key="3">
    <source>
        <dbReference type="ARBA" id="ARBA00023002"/>
    </source>
</evidence>
<dbReference type="EMBL" id="JAHCQH010000020">
    <property type="protein sequence ID" value="MBS9478494.1"/>
    <property type="molecule type" value="Genomic_DNA"/>
</dbReference>
<comment type="caution">
    <text evidence="4">The sequence shown here is derived from an EMBL/GenBank/DDBJ whole genome shotgun (WGS) entry which is preliminary data.</text>
</comment>
<evidence type="ECO:0000313" key="5">
    <source>
        <dbReference type="Proteomes" id="UP001166585"/>
    </source>
</evidence>
<dbReference type="InterPro" id="IPR003723">
    <property type="entry name" value="Precorrin-6x_reduct"/>
</dbReference>
<dbReference type="Proteomes" id="UP001166585">
    <property type="component" value="Unassembled WGS sequence"/>
</dbReference>
<dbReference type="RefSeq" id="WP_213756460.1">
    <property type="nucleotide sequence ID" value="NZ_JAHCQH010000020.1"/>
</dbReference>
<keyword evidence="2" id="KW-0169">Cobalamin biosynthesis</keyword>
<evidence type="ECO:0000256" key="2">
    <source>
        <dbReference type="ARBA" id="ARBA00022573"/>
    </source>
</evidence>
<proteinExistence type="predicted"/>
<dbReference type="NCBIfam" id="NF005968">
    <property type="entry name" value="PRK08057.1-2"/>
    <property type="match status" value="1"/>
</dbReference>
<dbReference type="PROSITE" id="PS51014">
    <property type="entry name" value="COBK_CBIJ"/>
    <property type="match status" value="1"/>
</dbReference>
<reference evidence="4" key="1">
    <citation type="submission" date="2021-05" db="EMBL/GenBank/DDBJ databases">
        <authorList>
            <person name="Sun Q."/>
            <person name="Inoue M."/>
        </authorList>
    </citation>
    <scope>NUCLEOTIDE SEQUENCE</scope>
    <source>
        <strain evidence="4">VKM B-3255</strain>
    </source>
</reference>
<dbReference type="PANTHER" id="PTHR36925:SF1">
    <property type="entry name" value="COBALT-PRECORRIN-6A REDUCTASE"/>
    <property type="match status" value="1"/>
</dbReference>
<keyword evidence="3 4" id="KW-0560">Oxidoreductase</keyword>
<organism evidence="4 5">
    <name type="scientific">Ancylobacter radicis</name>
    <dbReference type="NCBI Taxonomy" id="2836179"/>
    <lineage>
        <taxon>Bacteria</taxon>
        <taxon>Pseudomonadati</taxon>
        <taxon>Pseudomonadota</taxon>
        <taxon>Alphaproteobacteria</taxon>
        <taxon>Hyphomicrobiales</taxon>
        <taxon>Xanthobacteraceae</taxon>
        <taxon>Ancylobacter</taxon>
    </lineage>
</organism>
<protein>
    <submittedName>
        <fullName evidence="4">Cobalt-precorrin-6A reductase</fullName>
        <ecNumber evidence="4">1.3.1.106</ecNumber>
    </submittedName>
</protein>
<sequence length="266" mass="28502">MIPSSPARFKPLRVLILGGTGEARELATVLAERAEFALSLSLAGRTRNPLDLPGAVRSGGFGGAEGLAAHLREARIDALIDATHPFAAIISANAASAAERARVPLLALARPAWEAQPADRWTPAADIPEAVARLGVTPRRVLVALGRNEVRALEAAPQHHYLVRSIDPVEPPLTVPDARYITARGPFPLEDERTLLVTHHIDAVLSKNSGGTATAGKIAAAREMGIEVVMVQRPPRPKVETVGSVQDVIFWLERLAHQRPPLRRGV</sequence>